<evidence type="ECO:0000313" key="3">
    <source>
        <dbReference type="EMBL" id="EWC44021.1"/>
    </source>
</evidence>
<keyword evidence="4" id="KW-1185">Reference proteome</keyword>
<evidence type="ECO:0000313" key="4">
    <source>
        <dbReference type="Proteomes" id="UP000024837"/>
    </source>
</evidence>
<feature type="chain" id="PRO_5004893360" evidence="2">
    <location>
        <begin position="19"/>
        <end position="274"/>
    </location>
</feature>
<dbReference type="EMBL" id="KI966448">
    <property type="protein sequence ID" value="EWC44021.1"/>
    <property type="molecule type" value="Genomic_DNA"/>
</dbReference>
<sequence length="274" mass="28453">MRFSTLAATSATVAGALAQGYYETPVYYTSAGAVYTSIKTCTETPAAPTKPAVYGVPSSAPYVAPYPAPTSAPAYEAPSYGGSEVTYTSYDLITVTSCADYVPSCPAVTYTSTAYSVYAPPAYSYVPPSNSTTCTDKGDTYAPPTYAVPPVYETPAPSPPVYETPVYTPKETLTTTYYTTVCPGKDYCYATTITSTWCPGATPAPEHPTAKYTPAPVPTYVAPPPVYSSVVPPPKNVTTPTYVPPPSYTGAASANAVSFGVAAIAGFVALFIAA</sequence>
<dbReference type="HOGENOM" id="CLU_949864_0_0_1"/>
<protein>
    <submittedName>
        <fullName evidence="3">Uncharacterized protein</fullName>
    </submittedName>
</protein>
<reference evidence="3 4" key="1">
    <citation type="submission" date="2013-05" db="EMBL/GenBank/DDBJ databases">
        <title>Drechslerella stenobrocha genome reveals carnivorous origination and mechanical trapping mechanism of predatory fungi.</title>
        <authorList>
            <person name="Liu X."/>
            <person name="Zhang W."/>
            <person name="Liu K."/>
        </authorList>
    </citation>
    <scope>NUCLEOTIDE SEQUENCE [LARGE SCALE GENOMIC DNA]</scope>
    <source>
        <strain evidence="3 4">248</strain>
    </source>
</reference>
<keyword evidence="1" id="KW-0812">Transmembrane</keyword>
<organism evidence="3 4">
    <name type="scientific">Drechslerella stenobrocha 248</name>
    <dbReference type="NCBI Taxonomy" id="1043628"/>
    <lineage>
        <taxon>Eukaryota</taxon>
        <taxon>Fungi</taxon>
        <taxon>Dikarya</taxon>
        <taxon>Ascomycota</taxon>
        <taxon>Pezizomycotina</taxon>
        <taxon>Orbiliomycetes</taxon>
        <taxon>Orbiliales</taxon>
        <taxon>Orbiliaceae</taxon>
        <taxon>Drechslerella</taxon>
    </lineage>
</organism>
<keyword evidence="2" id="KW-0732">Signal</keyword>
<proteinExistence type="predicted"/>
<feature type="signal peptide" evidence="2">
    <location>
        <begin position="1"/>
        <end position="18"/>
    </location>
</feature>
<dbReference type="OrthoDB" id="5373071at2759"/>
<keyword evidence="1" id="KW-1133">Transmembrane helix</keyword>
<dbReference type="AlphaFoldDB" id="W7HJC6"/>
<dbReference type="Proteomes" id="UP000024837">
    <property type="component" value="Unassembled WGS sequence"/>
</dbReference>
<feature type="transmembrane region" description="Helical" evidence="1">
    <location>
        <begin position="252"/>
        <end position="273"/>
    </location>
</feature>
<accession>W7HJC6</accession>
<keyword evidence="1" id="KW-0472">Membrane</keyword>
<gene>
    <name evidence="3" type="ORF">DRE_01373</name>
</gene>
<evidence type="ECO:0000256" key="2">
    <source>
        <dbReference type="SAM" id="SignalP"/>
    </source>
</evidence>
<evidence type="ECO:0000256" key="1">
    <source>
        <dbReference type="SAM" id="Phobius"/>
    </source>
</evidence>
<name>W7HJC6_9PEZI</name>